<reference evidence="3" key="1">
    <citation type="submission" date="2023-10" db="EMBL/GenBank/DDBJ databases">
        <authorList>
            <person name="Chen Y."/>
            <person name="Shah S."/>
            <person name="Dougan E. K."/>
            <person name="Thang M."/>
            <person name="Chan C."/>
        </authorList>
    </citation>
    <scope>NUCLEOTIDE SEQUENCE [LARGE SCALE GENOMIC DNA]</scope>
</reference>
<feature type="coiled-coil region" evidence="1">
    <location>
        <begin position="359"/>
        <end position="386"/>
    </location>
</feature>
<feature type="non-terminal residue" evidence="3">
    <location>
        <position position="1"/>
    </location>
</feature>
<proteinExistence type="predicted"/>
<evidence type="ECO:0000313" key="4">
    <source>
        <dbReference type="Proteomes" id="UP001189429"/>
    </source>
</evidence>
<feature type="compositionally biased region" description="Basic and acidic residues" evidence="2">
    <location>
        <begin position="181"/>
        <end position="199"/>
    </location>
</feature>
<keyword evidence="1" id="KW-0175">Coiled coil</keyword>
<feature type="region of interest" description="Disordered" evidence="2">
    <location>
        <begin position="1"/>
        <end position="28"/>
    </location>
</feature>
<dbReference type="Proteomes" id="UP001189429">
    <property type="component" value="Unassembled WGS sequence"/>
</dbReference>
<evidence type="ECO:0000313" key="3">
    <source>
        <dbReference type="EMBL" id="CAK0824225.1"/>
    </source>
</evidence>
<comment type="caution">
    <text evidence="3">The sequence shown here is derived from an EMBL/GenBank/DDBJ whole genome shotgun (WGS) entry which is preliminary data.</text>
</comment>
<evidence type="ECO:0000256" key="1">
    <source>
        <dbReference type="SAM" id="Coils"/>
    </source>
</evidence>
<accession>A0ABN9RXW8</accession>
<evidence type="ECO:0000256" key="2">
    <source>
        <dbReference type="SAM" id="MobiDB-lite"/>
    </source>
</evidence>
<sequence length="404" mass="42976">DTAGESDAQDGAAVGSTESGSASAMEGRPVAELMQQALGEKAEQESGGKCAKLVKVLAILASEVAQLKAQLAMAIKDECGEKVLEGIDNPVREKVKAVIGEVVQEGIGNPITMKVKSDPPKRCRTLKEPHFEGGDKDNIASLAEPHAFEGKQQEREVARAMKADIGEVAQGGTNNPVTMKVKSETPAKCRMPKEPHFEDGNMEDIDNLKRSHELDGKQHELGGIVAMAEGVPQDSERQDKFDGGEKANIEDGAKVLVGGAATLCEEREAKQKEQEGAVKHFTISKGSVDSTALADAAPLGTTVQRAVALPLARARPSAAEAATAQAYGKALRRQAALVEPAEAEAEAARRALERRRAERRRCRAAADAAEARLTKLEATRRKQASRGRGPRKIEFALLGCLRAG</sequence>
<name>A0ABN9RXW8_9DINO</name>
<feature type="region of interest" description="Disordered" evidence="2">
    <location>
        <begin position="169"/>
        <end position="201"/>
    </location>
</feature>
<organism evidence="3 4">
    <name type="scientific">Prorocentrum cordatum</name>
    <dbReference type="NCBI Taxonomy" id="2364126"/>
    <lineage>
        <taxon>Eukaryota</taxon>
        <taxon>Sar</taxon>
        <taxon>Alveolata</taxon>
        <taxon>Dinophyceae</taxon>
        <taxon>Prorocentrales</taxon>
        <taxon>Prorocentraceae</taxon>
        <taxon>Prorocentrum</taxon>
    </lineage>
</organism>
<keyword evidence="4" id="KW-1185">Reference proteome</keyword>
<gene>
    <name evidence="3" type="ORF">PCOR1329_LOCUS24688</name>
</gene>
<dbReference type="EMBL" id="CAUYUJ010008537">
    <property type="protein sequence ID" value="CAK0824225.1"/>
    <property type="molecule type" value="Genomic_DNA"/>
</dbReference>
<protein>
    <submittedName>
        <fullName evidence="3">Uncharacterized protein</fullName>
    </submittedName>
</protein>